<dbReference type="EMBL" id="CP003360">
    <property type="protein sequence ID" value="AFM25419.1"/>
    <property type="molecule type" value="Genomic_DNA"/>
</dbReference>
<dbReference type="eggNOG" id="COG2524">
    <property type="taxonomic scope" value="Bacteria"/>
</dbReference>
<dbReference type="HOGENOM" id="CLU_926298_0_0_7"/>
<dbReference type="InterPro" id="IPR051257">
    <property type="entry name" value="Diverse_CBS-Domain"/>
</dbReference>
<evidence type="ECO:0000313" key="5">
    <source>
        <dbReference type="Proteomes" id="UP000006055"/>
    </source>
</evidence>
<dbReference type="SMART" id="SM00116">
    <property type="entry name" value="CBS"/>
    <property type="match status" value="2"/>
</dbReference>
<dbReference type="SUPFAM" id="SSF54631">
    <property type="entry name" value="CBS-domain pair"/>
    <property type="match status" value="1"/>
</dbReference>
<protein>
    <submittedName>
        <fullName evidence="4">Putative transcriptional regulator, contains C-terminal CBS domains</fullName>
    </submittedName>
</protein>
<evidence type="ECO:0000313" key="4">
    <source>
        <dbReference type="EMBL" id="AFM25419.1"/>
    </source>
</evidence>
<dbReference type="Pfam" id="PF00571">
    <property type="entry name" value="CBS"/>
    <property type="match status" value="2"/>
</dbReference>
<dbReference type="InterPro" id="IPR003594">
    <property type="entry name" value="HATPase_dom"/>
</dbReference>
<dbReference type="STRING" id="706587.Desti_2743"/>
<evidence type="ECO:0000256" key="2">
    <source>
        <dbReference type="PROSITE-ProRule" id="PRU00703"/>
    </source>
</evidence>
<dbReference type="InterPro" id="IPR000644">
    <property type="entry name" value="CBS_dom"/>
</dbReference>
<accession>I4C778</accession>
<evidence type="ECO:0000256" key="1">
    <source>
        <dbReference type="ARBA" id="ARBA00023122"/>
    </source>
</evidence>
<evidence type="ECO:0000259" key="3">
    <source>
        <dbReference type="PROSITE" id="PS51371"/>
    </source>
</evidence>
<feature type="domain" description="CBS" evidence="3">
    <location>
        <begin position="63"/>
        <end position="119"/>
    </location>
</feature>
<proteinExistence type="predicted"/>
<feature type="domain" description="CBS" evidence="3">
    <location>
        <begin position="1"/>
        <end position="57"/>
    </location>
</feature>
<dbReference type="KEGG" id="dti:Desti_2743"/>
<dbReference type="OrthoDB" id="9799195at2"/>
<sequence>MSSDVIVLRPDMPMLEAKEEMRTKRITGAPVMDGDRIVGIISMSDLIDAMENGRMDTRVIDNMTRIVKTVLKDAPVTEAINQLGRKGHSRLPVTDQDGKLVGIVTTGTIIRALLHEMDVSFQKKEAERLHTYRASHIFEDIVSDDTSLVLRYVVDDKDFSNAGKASSMIKRSLQRLGVDPALVRRVAVAVYEAEMNLVIHTDVGGEIVAEIRKDRLLISAVDHGPGIEDLTRVLQPGYSTAPEWIRDMGFGAGMGLANIKRCSDMMKLMSEPGGGTRLDIHFVFGKNDKSLQGG</sequence>
<dbReference type="eggNOG" id="COG2172">
    <property type="taxonomic scope" value="Bacteria"/>
</dbReference>
<dbReference type="InterPro" id="IPR036890">
    <property type="entry name" value="HATPase_C_sf"/>
</dbReference>
<dbReference type="Gene3D" id="3.30.565.10">
    <property type="entry name" value="Histidine kinase-like ATPase, C-terminal domain"/>
    <property type="match status" value="1"/>
</dbReference>
<dbReference type="AlphaFoldDB" id="I4C778"/>
<name>I4C778_DESTA</name>
<dbReference type="PANTHER" id="PTHR43080">
    <property type="entry name" value="CBS DOMAIN-CONTAINING PROTEIN CBSX3, MITOCHONDRIAL"/>
    <property type="match status" value="1"/>
</dbReference>
<dbReference type="SUPFAM" id="SSF55874">
    <property type="entry name" value="ATPase domain of HSP90 chaperone/DNA topoisomerase II/histidine kinase"/>
    <property type="match status" value="1"/>
</dbReference>
<gene>
    <name evidence="4" type="ordered locus">Desti_2743</name>
</gene>
<dbReference type="Gene3D" id="3.10.580.10">
    <property type="entry name" value="CBS-domain"/>
    <property type="match status" value="1"/>
</dbReference>
<dbReference type="PANTHER" id="PTHR43080:SF2">
    <property type="entry name" value="CBS DOMAIN-CONTAINING PROTEIN"/>
    <property type="match status" value="1"/>
</dbReference>
<reference evidence="5" key="1">
    <citation type="submission" date="2012-06" db="EMBL/GenBank/DDBJ databases">
        <title>Complete sequence of chromosome of Desulfomonile tiedjei DSM 6799.</title>
        <authorList>
            <person name="Lucas S."/>
            <person name="Copeland A."/>
            <person name="Lapidus A."/>
            <person name="Glavina del Rio T."/>
            <person name="Dalin E."/>
            <person name="Tice H."/>
            <person name="Bruce D."/>
            <person name="Goodwin L."/>
            <person name="Pitluck S."/>
            <person name="Peters L."/>
            <person name="Ovchinnikova G."/>
            <person name="Zeytun A."/>
            <person name="Lu M."/>
            <person name="Kyrpides N."/>
            <person name="Mavromatis K."/>
            <person name="Ivanova N."/>
            <person name="Brettin T."/>
            <person name="Detter J.C."/>
            <person name="Han C."/>
            <person name="Larimer F."/>
            <person name="Land M."/>
            <person name="Hauser L."/>
            <person name="Markowitz V."/>
            <person name="Cheng J.-F."/>
            <person name="Hugenholtz P."/>
            <person name="Woyke T."/>
            <person name="Wu D."/>
            <person name="Spring S."/>
            <person name="Schroeder M."/>
            <person name="Brambilla E."/>
            <person name="Klenk H.-P."/>
            <person name="Eisen J.A."/>
        </authorList>
    </citation>
    <scope>NUCLEOTIDE SEQUENCE [LARGE SCALE GENOMIC DNA]</scope>
    <source>
        <strain evidence="5">ATCC 49306 / DSM 6799 / DCB-1</strain>
    </source>
</reference>
<dbReference type="RefSeq" id="WP_014810558.1">
    <property type="nucleotide sequence ID" value="NC_018025.1"/>
</dbReference>
<dbReference type="InterPro" id="IPR046342">
    <property type="entry name" value="CBS_dom_sf"/>
</dbReference>
<organism evidence="4 5">
    <name type="scientific">Desulfomonile tiedjei (strain ATCC 49306 / DSM 6799 / DCB-1)</name>
    <dbReference type="NCBI Taxonomy" id="706587"/>
    <lineage>
        <taxon>Bacteria</taxon>
        <taxon>Pseudomonadati</taxon>
        <taxon>Thermodesulfobacteriota</taxon>
        <taxon>Desulfomonilia</taxon>
        <taxon>Desulfomonilales</taxon>
        <taxon>Desulfomonilaceae</taxon>
        <taxon>Desulfomonile</taxon>
    </lineage>
</organism>
<keyword evidence="1 2" id="KW-0129">CBS domain</keyword>
<dbReference type="Proteomes" id="UP000006055">
    <property type="component" value="Chromosome"/>
</dbReference>
<keyword evidence="5" id="KW-1185">Reference proteome</keyword>
<dbReference type="Pfam" id="PF13581">
    <property type="entry name" value="HATPase_c_2"/>
    <property type="match status" value="1"/>
</dbReference>
<dbReference type="PROSITE" id="PS51371">
    <property type="entry name" value="CBS"/>
    <property type="match status" value="2"/>
</dbReference>